<dbReference type="PANTHER" id="PTHR42887:SF2">
    <property type="entry name" value="OS12G0638800 PROTEIN"/>
    <property type="match status" value="1"/>
</dbReference>
<evidence type="ECO:0000313" key="6">
    <source>
        <dbReference type="EMBL" id="PIP31652.1"/>
    </source>
</evidence>
<dbReference type="EMBL" id="PCSB01000051">
    <property type="protein sequence ID" value="PIP31652.1"/>
    <property type="molecule type" value="Genomic_DNA"/>
</dbReference>
<reference evidence="6 7" key="1">
    <citation type="submission" date="2017-09" db="EMBL/GenBank/DDBJ databases">
        <title>Depth-based differentiation of microbial function through sediment-hosted aquifers and enrichment of novel symbionts in the deep terrestrial subsurface.</title>
        <authorList>
            <person name="Probst A.J."/>
            <person name="Ladd B."/>
            <person name="Jarett J.K."/>
            <person name="Geller-Mcgrath D.E."/>
            <person name="Sieber C.M."/>
            <person name="Emerson J.B."/>
            <person name="Anantharaman K."/>
            <person name="Thomas B.C."/>
            <person name="Malmstrom R."/>
            <person name="Stieglmeier M."/>
            <person name="Klingl A."/>
            <person name="Woyke T."/>
            <person name="Ryan C.M."/>
            <person name="Banfield J.F."/>
        </authorList>
    </citation>
    <scope>NUCLEOTIDE SEQUENCE [LARGE SCALE GENOMIC DNA]</scope>
    <source>
        <strain evidence="6">CG23_combo_of_CG06-09_8_20_14_all_37_87_8</strain>
    </source>
</reference>
<keyword evidence="2" id="KW-0285">Flavoprotein</keyword>
<dbReference type="Gene3D" id="2.40.30.10">
    <property type="entry name" value="Translation factors"/>
    <property type="match status" value="1"/>
</dbReference>
<keyword evidence="3" id="KW-0274">FAD</keyword>
<dbReference type="Gene3D" id="1.10.8.260">
    <property type="entry name" value="HI0933 insert domain-like"/>
    <property type="match status" value="1"/>
</dbReference>
<gene>
    <name evidence="6" type="ORF">COX24_02395</name>
</gene>
<accession>A0A2G9ZER3</accession>
<protein>
    <submittedName>
        <fullName evidence="6">Aminoacetone oxidase family FAD-binding enzyme</fullName>
    </submittedName>
</protein>
<dbReference type="AlphaFoldDB" id="A0A2G9ZER3"/>
<evidence type="ECO:0000256" key="3">
    <source>
        <dbReference type="ARBA" id="ARBA00022827"/>
    </source>
</evidence>
<dbReference type="InterPro" id="IPR023166">
    <property type="entry name" value="BaiN-like_dom_sf"/>
</dbReference>
<dbReference type="PRINTS" id="PR00411">
    <property type="entry name" value="PNDRDTASEI"/>
</dbReference>
<comment type="caution">
    <text evidence="6">The sequence shown here is derived from an EMBL/GenBank/DDBJ whole genome shotgun (WGS) entry which is preliminary data.</text>
</comment>
<evidence type="ECO:0000313" key="7">
    <source>
        <dbReference type="Proteomes" id="UP000230447"/>
    </source>
</evidence>
<evidence type="ECO:0000256" key="1">
    <source>
        <dbReference type="ARBA" id="ARBA00001974"/>
    </source>
</evidence>
<dbReference type="PRINTS" id="PR00368">
    <property type="entry name" value="FADPNR"/>
</dbReference>
<comment type="cofactor">
    <cofactor evidence="1">
        <name>FAD</name>
        <dbReference type="ChEBI" id="CHEBI:57692"/>
    </cofactor>
</comment>
<dbReference type="InterPro" id="IPR057661">
    <property type="entry name" value="RsdA/BaiN/AoA(So)_Rossmann"/>
</dbReference>
<dbReference type="Pfam" id="PF03486">
    <property type="entry name" value="HI0933_like"/>
    <property type="match status" value="1"/>
</dbReference>
<evidence type="ECO:0000259" key="5">
    <source>
        <dbReference type="Pfam" id="PF22780"/>
    </source>
</evidence>
<dbReference type="Gene3D" id="3.50.50.60">
    <property type="entry name" value="FAD/NAD(P)-binding domain"/>
    <property type="match status" value="1"/>
</dbReference>
<feature type="domain" description="RsdA/BaiN/AoA(So)-like insert" evidence="5">
    <location>
        <begin position="200"/>
        <end position="359"/>
    </location>
</feature>
<sequence length="417" mass="46249">MKTKERVDFDVAVVGGGPAGMMAALQASENGLKVVLIEKNPNLGQKLLITGGGRCNLTQNELDNKKLALKLGKNGQFLLSALSRFGVKETKEFFEKQGLKIKVERGGRVFPVSDKSIDVLNLLQNFLKKNKVEVLTNREVIGFQVKNKLIEKVLLKSKEKEISARHFIISTGGLSYPQTGSTGSGYKFARNMGHKVVELKPSLVSLKVKEDWPKALKGLTLKNVEVSLWQNKKKKLTRFGEMLFTHFGVSGPIILDLSKEAVQLKEKGKLILKIDLKPSLDLLTLDKRLQRDFKSKKHFKNYLPELLPQKLGNLLVRVIEINPNKIVNTISKEERKKIINFLKNLTITITGSTGFEHALITSGGVCLKEIDSKTMCSKIIPNLSFAGEILDLDGPTGGYNLQVCWTTGFTAGCGQFT</sequence>
<dbReference type="InterPro" id="IPR055178">
    <property type="entry name" value="RsdA/BaiN/AoA(So)-like_dom"/>
</dbReference>
<dbReference type="PANTHER" id="PTHR42887">
    <property type="entry name" value="OS12G0638800 PROTEIN"/>
    <property type="match status" value="1"/>
</dbReference>
<dbReference type="Pfam" id="PF22780">
    <property type="entry name" value="HI0933_like_1st"/>
    <property type="match status" value="1"/>
</dbReference>
<dbReference type="NCBIfam" id="TIGR00275">
    <property type="entry name" value="aminoacetone oxidase family FAD-binding enzyme"/>
    <property type="match status" value="1"/>
</dbReference>
<organism evidence="6 7">
    <name type="scientific">bacterium (Candidatus Gribaldobacteria) CG23_combo_of_CG06-09_8_20_14_all_37_87_8</name>
    <dbReference type="NCBI Taxonomy" id="2014278"/>
    <lineage>
        <taxon>Bacteria</taxon>
        <taxon>Candidatus Gribaldobacteria</taxon>
    </lineage>
</organism>
<feature type="domain" description="RsdA/BaiN/AoA(So)-like Rossmann fold-like" evidence="4">
    <location>
        <begin position="10"/>
        <end position="412"/>
    </location>
</feature>
<dbReference type="InterPro" id="IPR004792">
    <property type="entry name" value="BaiN-like"/>
</dbReference>
<dbReference type="SUPFAM" id="SSF160996">
    <property type="entry name" value="HI0933 insert domain-like"/>
    <property type="match status" value="1"/>
</dbReference>
<dbReference type="InterPro" id="IPR036188">
    <property type="entry name" value="FAD/NAD-bd_sf"/>
</dbReference>
<dbReference type="SUPFAM" id="SSF51905">
    <property type="entry name" value="FAD/NAD(P)-binding domain"/>
    <property type="match status" value="1"/>
</dbReference>
<proteinExistence type="predicted"/>
<evidence type="ECO:0000259" key="4">
    <source>
        <dbReference type="Pfam" id="PF03486"/>
    </source>
</evidence>
<dbReference type="Proteomes" id="UP000230447">
    <property type="component" value="Unassembled WGS sequence"/>
</dbReference>
<name>A0A2G9ZER3_9BACT</name>
<evidence type="ECO:0000256" key="2">
    <source>
        <dbReference type="ARBA" id="ARBA00022630"/>
    </source>
</evidence>